<reference evidence="4 5" key="1">
    <citation type="submission" date="2016-10" db="EMBL/GenBank/DDBJ databases">
        <authorList>
            <person name="de Groot N.N."/>
        </authorList>
    </citation>
    <scope>NUCLEOTIDE SEQUENCE [LARGE SCALE GENOMIC DNA]</scope>
    <source>
        <strain evidence="4 5">A52C2</strain>
    </source>
</reference>
<dbReference type="CDD" id="cd06223">
    <property type="entry name" value="PRTases_typeI"/>
    <property type="match status" value="1"/>
</dbReference>
<accession>A0A1H9NAV5</accession>
<feature type="domain" description="Phosphoribosyltransferase" evidence="2">
    <location>
        <begin position="171"/>
        <end position="247"/>
    </location>
</feature>
<protein>
    <submittedName>
        <fullName evidence="4">ComF family protein</fullName>
    </submittedName>
</protein>
<evidence type="ECO:0000313" key="5">
    <source>
        <dbReference type="Proteomes" id="UP000199647"/>
    </source>
</evidence>
<evidence type="ECO:0000259" key="3">
    <source>
        <dbReference type="Pfam" id="PF18912"/>
    </source>
</evidence>
<evidence type="ECO:0000313" key="4">
    <source>
        <dbReference type="EMBL" id="SER33084.1"/>
    </source>
</evidence>
<feature type="domain" description="Double zinc ribbon" evidence="3">
    <location>
        <begin position="20"/>
        <end position="68"/>
    </location>
</feature>
<dbReference type="PANTHER" id="PTHR47505">
    <property type="entry name" value="DNA UTILIZATION PROTEIN YHGH"/>
    <property type="match status" value="1"/>
</dbReference>
<dbReference type="InterPro" id="IPR029057">
    <property type="entry name" value="PRTase-like"/>
</dbReference>
<dbReference type="InterPro" id="IPR000836">
    <property type="entry name" value="PRTase_dom"/>
</dbReference>
<dbReference type="SUPFAM" id="SSF53271">
    <property type="entry name" value="PRTase-like"/>
    <property type="match status" value="1"/>
</dbReference>
<gene>
    <name evidence="4" type="ORF">SAMN05216548_11564</name>
</gene>
<dbReference type="STRING" id="1855383.SAMN05216548_11564"/>
<keyword evidence="5" id="KW-1185">Reference proteome</keyword>
<dbReference type="InterPro" id="IPR044005">
    <property type="entry name" value="DZR_2"/>
</dbReference>
<dbReference type="Gene3D" id="3.40.50.2020">
    <property type="match status" value="1"/>
</dbReference>
<dbReference type="PANTHER" id="PTHR47505:SF1">
    <property type="entry name" value="DNA UTILIZATION PROTEIN YHGH"/>
    <property type="match status" value="1"/>
</dbReference>
<comment type="similarity">
    <text evidence="1">Belongs to the ComF/GntX family.</text>
</comment>
<dbReference type="EMBL" id="FOFG01000015">
    <property type="protein sequence ID" value="SER33084.1"/>
    <property type="molecule type" value="Genomic_DNA"/>
</dbReference>
<dbReference type="InterPro" id="IPR051910">
    <property type="entry name" value="ComF/GntX_DNA_util-trans"/>
</dbReference>
<evidence type="ECO:0000259" key="2">
    <source>
        <dbReference type="Pfam" id="PF00156"/>
    </source>
</evidence>
<dbReference type="RefSeq" id="WP_092498797.1">
    <property type="nucleotide sequence ID" value="NZ_FOFG01000015.1"/>
</dbReference>
<dbReference type="AlphaFoldDB" id="A0A1H9NAV5"/>
<dbReference type="OrthoDB" id="9779910at2"/>
<name>A0A1H9NAV5_9HYPH</name>
<proteinExistence type="inferred from homology"/>
<evidence type="ECO:0000256" key="1">
    <source>
        <dbReference type="ARBA" id="ARBA00008007"/>
    </source>
</evidence>
<dbReference type="Pfam" id="PF18912">
    <property type="entry name" value="DZR_2"/>
    <property type="match status" value="1"/>
</dbReference>
<organism evidence="4 5">
    <name type="scientific">Faunimonas pinastri</name>
    <dbReference type="NCBI Taxonomy" id="1855383"/>
    <lineage>
        <taxon>Bacteria</taxon>
        <taxon>Pseudomonadati</taxon>
        <taxon>Pseudomonadota</taxon>
        <taxon>Alphaproteobacteria</taxon>
        <taxon>Hyphomicrobiales</taxon>
        <taxon>Afifellaceae</taxon>
        <taxon>Faunimonas</taxon>
    </lineage>
</organism>
<dbReference type="Pfam" id="PF00156">
    <property type="entry name" value="Pribosyltran"/>
    <property type="match status" value="1"/>
</dbReference>
<dbReference type="Proteomes" id="UP000199647">
    <property type="component" value="Unassembled WGS sequence"/>
</dbReference>
<sequence length="251" mass="27634">MFSPAFRKAGTATKGLSAAVLDLLLPPVCPACRAPVGEPHALCARCWSEIRFIEKPYCPVYGTPFAYRLGSSVLSAEALADPPPFDRSRAATAFGDITQDLVHQLKYHDRPEVASFMARAMARAGAELLEGETLLIPIPLHRWRLWRRRFNQAAVLARKIAEMTSTGFDARTLVRIRATRQQVGLSGSQRRLNVQSAFLVPEAMKIRVQGRHVVLVDDVYTSGATVKAATRALLRAGAARVDVLTFARVLR</sequence>